<dbReference type="SUPFAM" id="SSF51735">
    <property type="entry name" value="NAD(P)-binding Rossmann-fold domains"/>
    <property type="match status" value="1"/>
</dbReference>
<dbReference type="AlphaFoldDB" id="A0AAJ0GF77"/>
<comment type="caution">
    <text evidence="1">The sequence shown here is derived from an EMBL/GenBank/DDBJ whole genome shotgun (WGS) entry which is preliminary data.</text>
</comment>
<dbReference type="InterPro" id="IPR002347">
    <property type="entry name" value="SDR_fam"/>
</dbReference>
<dbReference type="Gene3D" id="3.40.50.720">
    <property type="entry name" value="NAD(P)-binding Rossmann-like Domain"/>
    <property type="match status" value="1"/>
</dbReference>
<evidence type="ECO:0000313" key="2">
    <source>
        <dbReference type="Proteomes" id="UP001271007"/>
    </source>
</evidence>
<dbReference type="EMBL" id="JAWDJX010000006">
    <property type="protein sequence ID" value="KAK3056350.1"/>
    <property type="molecule type" value="Genomic_DNA"/>
</dbReference>
<gene>
    <name evidence="1" type="ORF">LTR09_002857</name>
</gene>
<dbReference type="PRINTS" id="PR00081">
    <property type="entry name" value="GDHRDH"/>
</dbReference>
<name>A0AAJ0GF77_9PEZI</name>
<sequence>MNDQFAGKVIALTGAASGIGLATAKLLAKRGAKLSLADISKGGLDRVRSEIESEFKTQVLVFETDVRRYEDIDAWISGTLKHFGRLDGAANIAGVIPKSIGLTTIAEQDLEEWDFLYDVNVRGLMQCMKAELQVLNDGGAIVNACSVAGLMGRSKNAAYSSAKHSPS</sequence>
<dbReference type="Pfam" id="PF00106">
    <property type="entry name" value="adh_short"/>
    <property type="match status" value="1"/>
</dbReference>
<evidence type="ECO:0000313" key="1">
    <source>
        <dbReference type="EMBL" id="KAK3056350.1"/>
    </source>
</evidence>
<protein>
    <submittedName>
        <fullName evidence="1">Uncharacterized protein</fullName>
    </submittedName>
</protein>
<dbReference type="Proteomes" id="UP001271007">
    <property type="component" value="Unassembled WGS sequence"/>
</dbReference>
<keyword evidence="2" id="KW-1185">Reference proteome</keyword>
<dbReference type="PANTHER" id="PTHR42820">
    <property type="entry name" value="SHORT-CHAIN DEHYDROGENASE REDUCTASE"/>
    <property type="match status" value="1"/>
</dbReference>
<reference evidence="1" key="1">
    <citation type="submission" date="2023-04" db="EMBL/GenBank/DDBJ databases">
        <title>Black Yeasts Isolated from many extreme environments.</title>
        <authorList>
            <person name="Coleine C."/>
            <person name="Stajich J.E."/>
            <person name="Selbmann L."/>
        </authorList>
    </citation>
    <scope>NUCLEOTIDE SEQUENCE</scope>
    <source>
        <strain evidence="1">CCFEE 5312</strain>
    </source>
</reference>
<accession>A0AAJ0GF77</accession>
<proteinExistence type="predicted"/>
<organism evidence="1 2">
    <name type="scientific">Extremus antarcticus</name>
    <dbReference type="NCBI Taxonomy" id="702011"/>
    <lineage>
        <taxon>Eukaryota</taxon>
        <taxon>Fungi</taxon>
        <taxon>Dikarya</taxon>
        <taxon>Ascomycota</taxon>
        <taxon>Pezizomycotina</taxon>
        <taxon>Dothideomycetes</taxon>
        <taxon>Dothideomycetidae</taxon>
        <taxon>Mycosphaerellales</taxon>
        <taxon>Extremaceae</taxon>
        <taxon>Extremus</taxon>
    </lineage>
</organism>
<dbReference type="CDD" id="cd05233">
    <property type="entry name" value="SDR_c"/>
    <property type="match status" value="1"/>
</dbReference>
<dbReference type="InterPro" id="IPR036291">
    <property type="entry name" value="NAD(P)-bd_dom_sf"/>
</dbReference>
<dbReference type="PANTHER" id="PTHR42820:SF1">
    <property type="entry name" value="SHORT-CHAIN DEHYDROGENASE_REDUCTASE FAMILY PROTEIN"/>
    <property type="match status" value="1"/>
</dbReference>